<organism evidence="2">
    <name type="scientific">marine metagenome</name>
    <dbReference type="NCBI Taxonomy" id="408172"/>
    <lineage>
        <taxon>unclassified sequences</taxon>
        <taxon>metagenomes</taxon>
        <taxon>ecological metagenomes</taxon>
    </lineage>
</organism>
<dbReference type="SUPFAM" id="SSF53335">
    <property type="entry name" value="S-adenosyl-L-methionine-dependent methyltransferases"/>
    <property type="match status" value="1"/>
</dbReference>
<dbReference type="PANTHER" id="PTHR43317:SF3">
    <property type="entry name" value="BLR2883 PROTEIN"/>
    <property type="match status" value="1"/>
</dbReference>
<dbReference type="InterPro" id="IPR029063">
    <property type="entry name" value="SAM-dependent_MTases_sf"/>
</dbReference>
<name>A0A381QAC5_9ZZZZ</name>
<accession>A0A381QAC5</accession>
<dbReference type="AlphaFoldDB" id="A0A381QAC5"/>
<dbReference type="CDD" id="cd02440">
    <property type="entry name" value="AdoMet_MTases"/>
    <property type="match status" value="1"/>
</dbReference>
<evidence type="ECO:0000256" key="1">
    <source>
        <dbReference type="ARBA" id="ARBA00023115"/>
    </source>
</evidence>
<sequence length="242" mass="25985">VAPNEAVYPRAETAPDMSNTRVKLLDTAPIPNNRGELGLYQHGKDFLIKIVGGQDLMSTRTHGSADALADLTCPEVASRVRPRVLIGGLGVGFTLAAALRQLGPDAEVVVAELVPAVVKWNRGPVGEHAGNPLRDERVTVEEVDVSLLLRAGGPSFDVILLDVDNGPEGLTQKSNDWLYSKAGLNVVYRALRPKGVLGVWSAGSDRAFTKRLVTAGFEVNEVPVRAHRGKGARHLIWVARIP</sequence>
<dbReference type="Gene3D" id="3.40.50.150">
    <property type="entry name" value="Vaccinia Virus protein VP39"/>
    <property type="match status" value="1"/>
</dbReference>
<dbReference type="PANTHER" id="PTHR43317">
    <property type="entry name" value="THERMOSPERMINE SYNTHASE ACAULIS5"/>
    <property type="match status" value="1"/>
</dbReference>
<keyword evidence="1" id="KW-0620">Polyamine biosynthesis</keyword>
<dbReference type="GO" id="GO:0006596">
    <property type="term" value="P:polyamine biosynthetic process"/>
    <property type="evidence" value="ECO:0007669"/>
    <property type="project" value="UniProtKB-KW"/>
</dbReference>
<dbReference type="EMBL" id="UINC01001260">
    <property type="protein sequence ID" value="SUZ75804.1"/>
    <property type="molecule type" value="Genomic_DNA"/>
</dbReference>
<protein>
    <recommendedName>
        <fullName evidence="3">PABS domain-containing protein</fullName>
    </recommendedName>
</protein>
<gene>
    <name evidence="2" type="ORF">METZ01_LOCUS28658</name>
</gene>
<proteinExistence type="predicted"/>
<evidence type="ECO:0008006" key="3">
    <source>
        <dbReference type="Google" id="ProtNLM"/>
    </source>
</evidence>
<evidence type="ECO:0000313" key="2">
    <source>
        <dbReference type="EMBL" id="SUZ75804.1"/>
    </source>
</evidence>
<reference evidence="2" key="1">
    <citation type="submission" date="2018-05" db="EMBL/GenBank/DDBJ databases">
        <authorList>
            <person name="Lanie J.A."/>
            <person name="Ng W.-L."/>
            <person name="Kazmierczak K.M."/>
            <person name="Andrzejewski T.M."/>
            <person name="Davidsen T.M."/>
            <person name="Wayne K.J."/>
            <person name="Tettelin H."/>
            <person name="Glass J.I."/>
            <person name="Rusch D."/>
            <person name="Podicherti R."/>
            <person name="Tsui H.-C.T."/>
            <person name="Winkler M.E."/>
        </authorList>
    </citation>
    <scope>NUCLEOTIDE SEQUENCE</scope>
</reference>
<feature type="non-terminal residue" evidence="2">
    <location>
        <position position="1"/>
    </location>
</feature>